<keyword evidence="5 8" id="KW-0324">Glycolysis</keyword>
<evidence type="ECO:0000313" key="10">
    <source>
        <dbReference type="Proteomes" id="UP000039865"/>
    </source>
</evidence>
<dbReference type="EMBL" id="CCKQ01014807">
    <property type="protein sequence ID" value="CDW86601.1"/>
    <property type="molecule type" value="Genomic_DNA"/>
</dbReference>
<dbReference type="PROSITE" id="PS00174">
    <property type="entry name" value="P_GLUCOSE_ISOMERASE_2"/>
    <property type="match status" value="1"/>
</dbReference>
<keyword evidence="6 8" id="KW-0413">Isomerase</keyword>
<protein>
    <recommendedName>
        <fullName evidence="3 8">Glucose-6-phosphate isomerase</fullName>
        <ecNumber evidence="3 8">5.3.1.9</ecNumber>
    </recommendedName>
</protein>
<dbReference type="CDD" id="cd05016">
    <property type="entry name" value="SIS_PGI_2"/>
    <property type="match status" value="1"/>
</dbReference>
<evidence type="ECO:0000256" key="7">
    <source>
        <dbReference type="ARBA" id="ARBA00029321"/>
    </source>
</evidence>
<comment type="similarity">
    <text evidence="2 8">Belongs to the GPI family.</text>
</comment>
<sequence>MVESAQTFDKLPSVQQLVNHYNTTLSQTHLRELLNDENRNQHLRASLQNQDGSEVILDLTHVKVDEAAVKLLHQVTSDVQLHEKIEGMFTGQKLNNTEKRSVLHVALRMREDETLIVPDSTEGDAVKNVHEVLKRIHAFSELVRSGQVKGYSGKTLKNTLILGIGGSYLGPEFVFEALRQDASSKQAADGRQLKFLANVDPIDFNRAIQGLDIEETLVVINSKTFTTAETILNAVTVKNYIINHYKNLHPDVEDTQSFVQAHFCAVSTNLPLTSQFGVADDRVFGFWDWVGGRFSVCSAVGVLPLSLHYGYENVRDFLSGVKSIDDHFRNTHDLSQNLPVLLGLYGFYNTHVAGHNTRSILPYCQSLLKFPAHIQQLDMESNGKSVTKEGVRFTDGAQAGPIIFGEPGTNGQHSFYQLMHQGRVIPAEFIGFSQSQTPIHIDGYPVSNHNELMSNFFAQPDALALGKTLEQLKAEGVPEFLYQHKLFTGDRPSLSILFTGKLTAFACGQLLGLYEHRVAVEGFIYGINSFDQWGVELGKVLAKDVRNVFADKEKGQDVDVKSKFNPATAYLLEKYLEKM</sequence>
<keyword evidence="10" id="KW-1185">Reference proteome</keyword>
<dbReference type="SUPFAM" id="SSF53697">
    <property type="entry name" value="SIS domain"/>
    <property type="match status" value="1"/>
</dbReference>
<dbReference type="GO" id="GO:0004347">
    <property type="term" value="F:glucose-6-phosphate isomerase activity"/>
    <property type="evidence" value="ECO:0007669"/>
    <property type="project" value="UniProtKB-EC"/>
</dbReference>
<dbReference type="InterPro" id="IPR018189">
    <property type="entry name" value="Phosphoglucose_isomerase_CS"/>
</dbReference>
<dbReference type="PROSITE" id="PS00765">
    <property type="entry name" value="P_GLUCOSE_ISOMERASE_1"/>
    <property type="match status" value="1"/>
</dbReference>
<evidence type="ECO:0000256" key="3">
    <source>
        <dbReference type="ARBA" id="ARBA00011952"/>
    </source>
</evidence>
<dbReference type="PANTHER" id="PTHR11469">
    <property type="entry name" value="GLUCOSE-6-PHOSPHATE ISOMERASE"/>
    <property type="match status" value="1"/>
</dbReference>
<accession>A0A078AX13</accession>
<dbReference type="InterPro" id="IPR046348">
    <property type="entry name" value="SIS_dom_sf"/>
</dbReference>
<dbReference type="InterPro" id="IPR023096">
    <property type="entry name" value="G6P_Isomerase_C"/>
</dbReference>
<dbReference type="GO" id="GO:0051156">
    <property type="term" value="P:glucose 6-phosphate metabolic process"/>
    <property type="evidence" value="ECO:0007669"/>
    <property type="project" value="TreeGrafter"/>
</dbReference>
<evidence type="ECO:0000256" key="4">
    <source>
        <dbReference type="ARBA" id="ARBA00022432"/>
    </source>
</evidence>
<comment type="pathway">
    <text evidence="1 8">Carbohydrate degradation; glycolysis; D-glyceraldehyde 3-phosphate and glycerone phosphate from D-glucose: step 2/4.</text>
</comment>
<evidence type="ECO:0000313" key="9">
    <source>
        <dbReference type="EMBL" id="CDW86601.1"/>
    </source>
</evidence>
<dbReference type="UniPathway" id="UPA00109">
    <property type="reaction ID" value="UER00181"/>
</dbReference>
<dbReference type="InterPro" id="IPR035482">
    <property type="entry name" value="SIS_PGI_2"/>
</dbReference>
<dbReference type="NCBIfam" id="NF001211">
    <property type="entry name" value="PRK00179.1"/>
    <property type="match status" value="1"/>
</dbReference>
<dbReference type="Gene3D" id="1.10.1390.10">
    <property type="match status" value="1"/>
</dbReference>
<reference evidence="9 10" key="1">
    <citation type="submission" date="2014-06" db="EMBL/GenBank/DDBJ databases">
        <authorList>
            <person name="Swart Estienne"/>
        </authorList>
    </citation>
    <scope>NUCLEOTIDE SEQUENCE [LARGE SCALE GENOMIC DNA]</scope>
    <source>
        <strain evidence="9 10">130c</strain>
    </source>
</reference>
<dbReference type="OMA" id="CPAYAYG"/>
<dbReference type="GO" id="GO:0006096">
    <property type="term" value="P:glycolytic process"/>
    <property type="evidence" value="ECO:0007669"/>
    <property type="project" value="UniProtKB-UniPathway"/>
</dbReference>
<dbReference type="OrthoDB" id="5831190at2759"/>
<dbReference type="FunCoup" id="A0A078AX13">
    <property type="interactions" value="120"/>
</dbReference>
<dbReference type="GO" id="GO:0048029">
    <property type="term" value="F:monosaccharide binding"/>
    <property type="evidence" value="ECO:0007669"/>
    <property type="project" value="TreeGrafter"/>
</dbReference>
<evidence type="ECO:0000256" key="5">
    <source>
        <dbReference type="ARBA" id="ARBA00023152"/>
    </source>
</evidence>
<name>A0A078AX13_STYLE</name>
<dbReference type="Pfam" id="PF00342">
    <property type="entry name" value="PGI"/>
    <property type="match status" value="1"/>
</dbReference>
<dbReference type="InParanoid" id="A0A078AX13"/>
<dbReference type="GO" id="GO:0006094">
    <property type="term" value="P:gluconeogenesis"/>
    <property type="evidence" value="ECO:0007669"/>
    <property type="project" value="UniProtKB-KW"/>
</dbReference>
<evidence type="ECO:0000256" key="1">
    <source>
        <dbReference type="ARBA" id="ARBA00004926"/>
    </source>
</evidence>
<organism evidence="9 10">
    <name type="scientific">Stylonychia lemnae</name>
    <name type="common">Ciliate</name>
    <dbReference type="NCBI Taxonomy" id="5949"/>
    <lineage>
        <taxon>Eukaryota</taxon>
        <taxon>Sar</taxon>
        <taxon>Alveolata</taxon>
        <taxon>Ciliophora</taxon>
        <taxon>Intramacronucleata</taxon>
        <taxon>Spirotrichea</taxon>
        <taxon>Stichotrichia</taxon>
        <taxon>Sporadotrichida</taxon>
        <taxon>Oxytrichidae</taxon>
        <taxon>Stylonychinae</taxon>
        <taxon>Stylonychia</taxon>
    </lineage>
</organism>
<evidence type="ECO:0000256" key="6">
    <source>
        <dbReference type="ARBA" id="ARBA00023235"/>
    </source>
</evidence>
<dbReference type="PROSITE" id="PS51463">
    <property type="entry name" value="P_GLUCOSE_ISOMERASE_3"/>
    <property type="match status" value="1"/>
</dbReference>
<comment type="catalytic activity">
    <reaction evidence="7 8">
        <text>alpha-D-glucose 6-phosphate = beta-D-fructose 6-phosphate</text>
        <dbReference type="Rhea" id="RHEA:11816"/>
        <dbReference type="ChEBI" id="CHEBI:57634"/>
        <dbReference type="ChEBI" id="CHEBI:58225"/>
        <dbReference type="EC" id="5.3.1.9"/>
    </reaction>
</comment>
<dbReference type="CDD" id="cd05015">
    <property type="entry name" value="SIS_PGI_1"/>
    <property type="match status" value="1"/>
</dbReference>
<proteinExistence type="inferred from homology"/>
<dbReference type="AlphaFoldDB" id="A0A078AX13"/>
<evidence type="ECO:0000256" key="2">
    <source>
        <dbReference type="ARBA" id="ARBA00006604"/>
    </source>
</evidence>
<dbReference type="Proteomes" id="UP000039865">
    <property type="component" value="Unassembled WGS sequence"/>
</dbReference>
<dbReference type="GO" id="GO:0005829">
    <property type="term" value="C:cytosol"/>
    <property type="evidence" value="ECO:0007669"/>
    <property type="project" value="TreeGrafter"/>
</dbReference>
<dbReference type="InterPro" id="IPR001672">
    <property type="entry name" value="G6P_Isomerase"/>
</dbReference>
<dbReference type="HAMAP" id="MF_00473">
    <property type="entry name" value="G6P_isomerase"/>
    <property type="match status" value="1"/>
</dbReference>
<keyword evidence="4 8" id="KW-0312">Gluconeogenesis</keyword>
<dbReference type="InterPro" id="IPR035476">
    <property type="entry name" value="SIS_PGI_1"/>
</dbReference>
<dbReference type="GO" id="GO:0097367">
    <property type="term" value="F:carbohydrate derivative binding"/>
    <property type="evidence" value="ECO:0007669"/>
    <property type="project" value="InterPro"/>
</dbReference>
<gene>
    <name evidence="9" type="primary">Contig1286.g1407</name>
    <name evidence="9" type="ORF">STYLEM_15698</name>
</gene>
<dbReference type="PANTHER" id="PTHR11469:SF1">
    <property type="entry name" value="GLUCOSE-6-PHOSPHATE ISOMERASE"/>
    <property type="match status" value="1"/>
</dbReference>
<dbReference type="PRINTS" id="PR00662">
    <property type="entry name" value="G6PISOMERASE"/>
</dbReference>
<dbReference type="Gene3D" id="3.40.50.10490">
    <property type="entry name" value="Glucose-6-phosphate isomerase like protein, domain 1"/>
    <property type="match status" value="2"/>
</dbReference>
<evidence type="ECO:0000256" key="8">
    <source>
        <dbReference type="RuleBase" id="RU000612"/>
    </source>
</evidence>
<dbReference type="EC" id="5.3.1.9" evidence="3 8"/>